<feature type="transmembrane region" description="Helical" evidence="7">
    <location>
        <begin position="73"/>
        <end position="92"/>
    </location>
</feature>
<dbReference type="Gene3D" id="1.20.1250.20">
    <property type="entry name" value="MFS general substrate transporter like domains"/>
    <property type="match status" value="1"/>
</dbReference>
<dbReference type="PANTHER" id="PTHR42718">
    <property type="entry name" value="MAJOR FACILITATOR SUPERFAMILY MULTIDRUG TRANSPORTER MFSC"/>
    <property type="match status" value="1"/>
</dbReference>
<dbReference type="CDD" id="cd17321">
    <property type="entry name" value="MFS_MMR_MDR_like"/>
    <property type="match status" value="1"/>
</dbReference>
<dbReference type="OrthoDB" id="9807274at2"/>
<dbReference type="InterPro" id="IPR036259">
    <property type="entry name" value="MFS_trans_sf"/>
</dbReference>
<feature type="transmembrane region" description="Helical" evidence="7">
    <location>
        <begin position="353"/>
        <end position="375"/>
    </location>
</feature>
<feature type="transmembrane region" description="Helical" evidence="7">
    <location>
        <begin position="98"/>
        <end position="119"/>
    </location>
</feature>
<dbReference type="InterPro" id="IPR011701">
    <property type="entry name" value="MFS"/>
</dbReference>
<dbReference type="Proteomes" id="UP000294963">
    <property type="component" value="Unassembled WGS sequence"/>
</dbReference>
<feature type="transmembrane region" description="Helical" evidence="7">
    <location>
        <begin position="131"/>
        <end position="154"/>
    </location>
</feature>
<reference evidence="9 10" key="1">
    <citation type="submission" date="2019-03" db="EMBL/GenBank/DDBJ databases">
        <title>Genomic analyses of the natural microbiome of Caenorhabditis elegans.</title>
        <authorList>
            <person name="Samuel B."/>
        </authorList>
    </citation>
    <scope>NUCLEOTIDE SEQUENCE [LARGE SCALE GENOMIC DNA]</scope>
    <source>
        <strain evidence="9 10">JUb89</strain>
    </source>
</reference>
<evidence type="ECO:0000256" key="5">
    <source>
        <dbReference type="ARBA" id="ARBA00022989"/>
    </source>
</evidence>
<feature type="transmembrane region" description="Helical" evidence="7">
    <location>
        <begin position="396"/>
        <end position="414"/>
    </location>
</feature>
<evidence type="ECO:0000313" key="9">
    <source>
        <dbReference type="EMBL" id="TCM67357.1"/>
    </source>
</evidence>
<dbReference type="SUPFAM" id="SSF103473">
    <property type="entry name" value="MFS general substrate transporter"/>
    <property type="match status" value="1"/>
</dbReference>
<organism evidence="9 10">
    <name type="scientific">Acinetobacter calcoaceticus</name>
    <dbReference type="NCBI Taxonomy" id="471"/>
    <lineage>
        <taxon>Bacteria</taxon>
        <taxon>Pseudomonadati</taxon>
        <taxon>Pseudomonadota</taxon>
        <taxon>Gammaproteobacteria</taxon>
        <taxon>Moraxellales</taxon>
        <taxon>Moraxellaceae</taxon>
        <taxon>Acinetobacter</taxon>
        <taxon>Acinetobacter calcoaceticus/baumannii complex</taxon>
    </lineage>
</organism>
<dbReference type="GO" id="GO:0022857">
    <property type="term" value="F:transmembrane transporter activity"/>
    <property type="evidence" value="ECO:0007669"/>
    <property type="project" value="InterPro"/>
</dbReference>
<evidence type="ECO:0000256" key="1">
    <source>
        <dbReference type="ARBA" id="ARBA00004651"/>
    </source>
</evidence>
<evidence type="ECO:0000256" key="3">
    <source>
        <dbReference type="ARBA" id="ARBA00022475"/>
    </source>
</evidence>
<evidence type="ECO:0000256" key="2">
    <source>
        <dbReference type="ARBA" id="ARBA00022448"/>
    </source>
</evidence>
<gene>
    <name evidence="9" type="ORF">EC844_109129</name>
</gene>
<evidence type="ECO:0000256" key="4">
    <source>
        <dbReference type="ARBA" id="ARBA00022692"/>
    </source>
</evidence>
<feature type="transmembrane region" description="Helical" evidence="7">
    <location>
        <begin position="293"/>
        <end position="313"/>
    </location>
</feature>
<dbReference type="GO" id="GO:0005886">
    <property type="term" value="C:plasma membrane"/>
    <property type="evidence" value="ECO:0007669"/>
    <property type="project" value="UniProtKB-SubCell"/>
</dbReference>
<feature type="transmembrane region" description="Helical" evidence="7">
    <location>
        <begin position="320"/>
        <end position="341"/>
    </location>
</feature>
<evidence type="ECO:0000256" key="6">
    <source>
        <dbReference type="ARBA" id="ARBA00023136"/>
    </source>
</evidence>
<dbReference type="Pfam" id="PF07690">
    <property type="entry name" value="MFS_1"/>
    <property type="match status" value="1"/>
</dbReference>
<proteinExistence type="predicted"/>
<keyword evidence="2" id="KW-0813">Transport</keyword>
<feature type="transmembrane region" description="Helical" evidence="7">
    <location>
        <begin position="42"/>
        <end position="61"/>
    </location>
</feature>
<keyword evidence="3" id="KW-1003">Cell membrane</keyword>
<feature type="domain" description="Major facilitator superfamily (MFS) profile" evidence="8">
    <location>
        <begin position="7"/>
        <end position="491"/>
    </location>
</feature>
<dbReference type="AlphaFoldDB" id="A0A4R1XSK2"/>
<keyword evidence="4 7" id="KW-0812">Transmembrane</keyword>
<keyword evidence="10" id="KW-1185">Reference proteome</keyword>
<comment type="caution">
    <text evidence="9">The sequence shown here is derived from an EMBL/GenBank/DDBJ whole genome shotgun (WGS) entry which is preliminary data.</text>
</comment>
<feature type="transmembrane region" description="Helical" evidence="7">
    <location>
        <begin position="160"/>
        <end position="182"/>
    </location>
</feature>
<comment type="subcellular location">
    <subcellularLocation>
        <location evidence="1">Cell membrane</location>
        <topology evidence="1">Multi-pass membrane protein</topology>
    </subcellularLocation>
</comment>
<dbReference type="PRINTS" id="PR01036">
    <property type="entry name" value="TCRTETB"/>
</dbReference>
<sequence>MQRQWVILLIIILVYLPVSIDATVLHVAIPSLNSALSLSNNQMLWIIDIYSLVMAGLLLPMGALGDRIGFKRLMMLGASIFGIASLCAAFSNSAAQLIGARVLLALGAAMIIPATLAGLRHTFEDEKQRNFALGIWGTVGGGGAAIGPLVGGFILEHFHWGMVFLINVPIILVVLVMIYFVVPKQKSDPKQALNLMQALTLVTAILLIIYAIKTLLYGFNLPSLGCLIIGALLLLAFIRHQLSTDRAMIDFRLFQKPVIAISMVMIIVAMLALVGFELLLAQELQFVYGYSPLQAGLFILPFIIAISVGGPLASLLVNRYGLRSVSTAGLLFSAISFWGLAQLNFKTDHYQAWAWMIVLGINVEIVLLSATAAMMSSVPAEKATAAGAIEGMAYELGAGLGVAIFGLLLSFFYMQNIMYPAGLTPTEITALGHSLGETLQAVPHLDPQLAAQVTQSAFTAFSHSHSKVMYSAAGLFLLLAIFIWRRMPVQASANVECQDQT</sequence>
<dbReference type="NCBIfam" id="NF011571">
    <property type="entry name" value="PRK14995.1"/>
    <property type="match status" value="1"/>
</dbReference>
<name>A0A4R1XSK2_ACICA</name>
<dbReference type="EMBL" id="SLVJ01000009">
    <property type="protein sequence ID" value="TCM67357.1"/>
    <property type="molecule type" value="Genomic_DNA"/>
</dbReference>
<keyword evidence="6 7" id="KW-0472">Membrane</keyword>
<dbReference type="PANTHER" id="PTHR42718:SF47">
    <property type="entry name" value="METHYL VIOLOGEN RESISTANCE PROTEIN SMVA"/>
    <property type="match status" value="1"/>
</dbReference>
<evidence type="ECO:0000259" key="8">
    <source>
        <dbReference type="PROSITE" id="PS50850"/>
    </source>
</evidence>
<keyword evidence="5 7" id="KW-1133">Transmembrane helix</keyword>
<dbReference type="PROSITE" id="PS50850">
    <property type="entry name" value="MFS"/>
    <property type="match status" value="1"/>
</dbReference>
<evidence type="ECO:0000313" key="10">
    <source>
        <dbReference type="Proteomes" id="UP000294963"/>
    </source>
</evidence>
<feature type="transmembrane region" description="Helical" evidence="7">
    <location>
        <begin position="7"/>
        <end position="30"/>
    </location>
</feature>
<dbReference type="Gene3D" id="1.20.1720.10">
    <property type="entry name" value="Multidrug resistance protein D"/>
    <property type="match status" value="1"/>
</dbReference>
<feature type="transmembrane region" description="Helical" evidence="7">
    <location>
        <begin position="258"/>
        <end position="281"/>
    </location>
</feature>
<accession>A0A4R1XSK2</accession>
<dbReference type="InterPro" id="IPR020846">
    <property type="entry name" value="MFS_dom"/>
</dbReference>
<protein>
    <submittedName>
        <fullName evidence="9">DHA2 family multidrug resistance protein-like MFS transporter</fullName>
    </submittedName>
</protein>
<feature type="transmembrane region" description="Helical" evidence="7">
    <location>
        <begin position="194"/>
        <end position="212"/>
    </location>
</feature>
<feature type="transmembrane region" description="Helical" evidence="7">
    <location>
        <begin position="468"/>
        <end position="484"/>
    </location>
</feature>
<feature type="transmembrane region" description="Helical" evidence="7">
    <location>
        <begin position="218"/>
        <end position="238"/>
    </location>
</feature>
<evidence type="ECO:0000256" key="7">
    <source>
        <dbReference type="SAM" id="Phobius"/>
    </source>
</evidence>